<dbReference type="GO" id="GO:0006281">
    <property type="term" value="P:DNA repair"/>
    <property type="evidence" value="ECO:0007669"/>
    <property type="project" value="InterPro"/>
</dbReference>
<dbReference type="EMBL" id="JAVRBK010000010">
    <property type="protein sequence ID" value="KAK5638017.1"/>
    <property type="molecule type" value="Genomic_DNA"/>
</dbReference>
<dbReference type="AlphaFoldDB" id="A0AAN7ZBY1"/>
<dbReference type="GO" id="GO:0005634">
    <property type="term" value="C:nucleus"/>
    <property type="evidence" value="ECO:0007669"/>
    <property type="project" value="UniProtKB-SubCell"/>
</dbReference>
<evidence type="ECO:0000313" key="3">
    <source>
        <dbReference type="EMBL" id="KAK5638017.1"/>
    </source>
</evidence>
<dbReference type="Proteomes" id="UP001329430">
    <property type="component" value="Chromosome 10"/>
</dbReference>
<protein>
    <submittedName>
        <fullName evidence="3">Uncharacterized protein</fullName>
    </submittedName>
</protein>
<dbReference type="InterPro" id="IPR011257">
    <property type="entry name" value="DNA_glycosylase"/>
</dbReference>
<evidence type="ECO:0000256" key="1">
    <source>
        <dbReference type="ARBA" id="ARBA00004123"/>
    </source>
</evidence>
<keyword evidence="4" id="KW-1185">Reference proteome</keyword>
<dbReference type="PANTHER" id="PTHR15074:SF0">
    <property type="entry name" value="METHYL-CPG-BINDING DOMAIN PROTEIN 4-LIKE PROTEIN"/>
    <property type="match status" value="1"/>
</dbReference>
<gene>
    <name evidence="3" type="ORF">RI129_012312</name>
</gene>
<dbReference type="SUPFAM" id="SSF48150">
    <property type="entry name" value="DNA-glycosylase"/>
    <property type="match status" value="1"/>
</dbReference>
<dbReference type="Gene3D" id="1.10.340.30">
    <property type="entry name" value="Hypothetical protein, domain 2"/>
    <property type="match status" value="1"/>
</dbReference>
<comment type="caution">
    <text evidence="3">The sequence shown here is derived from an EMBL/GenBank/DDBJ whole genome shotgun (WGS) entry which is preliminary data.</text>
</comment>
<dbReference type="GO" id="GO:0003677">
    <property type="term" value="F:DNA binding"/>
    <property type="evidence" value="ECO:0007669"/>
    <property type="project" value="InterPro"/>
</dbReference>
<dbReference type="GO" id="GO:0003824">
    <property type="term" value="F:catalytic activity"/>
    <property type="evidence" value="ECO:0007669"/>
    <property type="project" value="InterPro"/>
</dbReference>
<dbReference type="InterPro" id="IPR045138">
    <property type="entry name" value="MeCP2/MBD4"/>
</dbReference>
<evidence type="ECO:0000256" key="2">
    <source>
        <dbReference type="ARBA" id="ARBA00023242"/>
    </source>
</evidence>
<comment type="subcellular location">
    <subcellularLocation>
        <location evidence="1">Nucleus</location>
    </subcellularLocation>
</comment>
<accession>A0AAN7ZBY1</accession>
<proteinExistence type="predicted"/>
<reference evidence="3 4" key="1">
    <citation type="journal article" date="2024" name="Insects">
        <title>An Improved Chromosome-Level Genome Assembly of the Firefly Pyrocoelia pectoralis.</title>
        <authorList>
            <person name="Fu X."/>
            <person name="Meyer-Rochow V.B."/>
            <person name="Ballantyne L."/>
            <person name="Zhu X."/>
        </authorList>
    </citation>
    <scope>NUCLEOTIDE SEQUENCE [LARGE SCALE GENOMIC DNA]</scope>
    <source>
        <strain evidence="3">XCY_ONT2</strain>
    </source>
</reference>
<sequence>MSSNRKIVLSKYFDENVQLVAGMCSNCHKEAEVKITAVNRAFLKRFKSRDVPPENDKPNLSKLLHVAHKAKDNPWIPPRSPHNLIEESLHQNPWSLLVATIFLNKTSCKAAKPNLDTFLEDFHNPHDVIRKKPSDLELYFTNIGLSKRRANQVWHMSHDYIHKRWRHVHELYGIGKYGEDAYRMFVLGDLDIEPTDRFLRVYRDWVKMHLKEQGRWLSVCQLLKVDLPSLSYTSK</sequence>
<dbReference type="PANTHER" id="PTHR15074">
    <property type="entry name" value="METHYL-CPG-BINDING PROTEIN"/>
    <property type="match status" value="1"/>
</dbReference>
<organism evidence="3 4">
    <name type="scientific">Pyrocoelia pectoralis</name>
    <dbReference type="NCBI Taxonomy" id="417401"/>
    <lineage>
        <taxon>Eukaryota</taxon>
        <taxon>Metazoa</taxon>
        <taxon>Ecdysozoa</taxon>
        <taxon>Arthropoda</taxon>
        <taxon>Hexapoda</taxon>
        <taxon>Insecta</taxon>
        <taxon>Pterygota</taxon>
        <taxon>Neoptera</taxon>
        <taxon>Endopterygota</taxon>
        <taxon>Coleoptera</taxon>
        <taxon>Polyphaga</taxon>
        <taxon>Elateriformia</taxon>
        <taxon>Elateroidea</taxon>
        <taxon>Lampyridae</taxon>
        <taxon>Lampyrinae</taxon>
        <taxon>Pyrocoelia</taxon>
    </lineage>
</organism>
<name>A0AAN7ZBY1_9COLE</name>
<keyword evidence="2" id="KW-0539">Nucleus</keyword>
<evidence type="ECO:0000313" key="4">
    <source>
        <dbReference type="Proteomes" id="UP001329430"/>
    </source>
</evidence>